<protein>
    <submittedName>
        <fullName evidence="2">Uncharacterized protein</fullName>
    </submittedName>
</protein>
<feature type="region of interest" description="Disordered" evidence="1">
    <location>
        <begin position="619"/>
        <end position="675"/>
    </location>
</feature>
<dbReference type="OrthoDB" id="7330655at2"/>
<gene>
    <name evidence="2" type="ORF">CU103_12285</name>
</gene>
<keyword evidence="3" id="KW-1185">Reference proteome</keyword>
<reference evidence="3" key="1">
    <citation type="submission" date="2017-11" db="EMBL/GenBank/DDBJ databases">
        <authorList>
            <person name="Kuznetsova I."/>
            <person name="Sazanova A."/>
            <person name="Chirak E."/>
            <person name="Safronova V."/>
            <person name="Willems A."/>
        </authorList>
    </citation>
    <scope>NUCLEOTIDE SEQUENCE [LARGE SCALE GENOMIC DNA]</scope>
    <source>
        <strain evidence="3">CCBAU 03422</strain>
    </source>
</reference>
<dbReference type="EMBL" id="PGGM01000004">
    <property type="protein sequence ID" value="PSH64654.1"/>
    <property type="molecule type" value="Genomic_DNA"/>
</dbReference>
<comment type="caution">
    <text evidence="2">The sequence shown here is derived from an EMBL/GenBank/DDBJ whole genome shotgun (WGS) entry which is preliminary data.</text>
</comment>
<proteinExistence type="predicted"/>
<dbReference type="AlphaFoldDB" id="A0A2P7BDV1"/>
<name>A0A2P7BDV1_9HYPH</name>
<accession>A0A2P7BDV1</accession>
<evidence type="ECO:0000313" key="2">
    <source>
        <dbReference type="EMBL" id="PSH64654.1"/>
    </source>
</evidence>
<feature type="compositionally biased region" description="Basic and acidic residues" evidence="1">
    <location>
        <begin position="37"/>
        <end position="52"/>
    </location>
</feature>
<dbReference type="Proteomes" id="UP000241764">
    <property type="component" value="Unassembled WGS sequence"/>
</dbReference>
<dbReference type="RefSeq" id="WP_106664199.1">
    <property type="nucleotide sequence ID" value="NZ_PGGM01000004.1"/>
</dbReference>
<sequence length="675" mass="73183">MAGIFDFLFGSAEETPRQAKVKKTLESQNAIRAKNKAAREEAEKQKAFRDKKSTALPVIDPEVLVQEQAGKGRPIVNTPSGGFMADIPLLNDYRQSESRAARDSGFAYSNNPKAEAAKRIMEEDALSEQMEEEEFLRSAKPYTAANPKANEIKAKVDAARARKEKNIQDLATQFGTAIGSQTPVAEEPNIWDKVLGNLPGAEYTRTPDAPNAGRFDKMQNIPDVAAPNAAPQAPASPVPTNPHERRFDKMQDIPANDAPATTGAVDDDINNLILGGIFAPSGTQLPEEQRLRQEALTKQDGRFPDAPKVTGNESFTPQSDYLDNAPRFPAAPNASAENPFKEEKQPFFDFSVIGAALANLDPRFPDQGNALLQRIDARRKLQMGQKELIGQQRATYDWLTGQGMSAAEAEAMARNPELLKEFIDQKNGGGSGGAGGYFAGIERTTDANGTVHTWQRRKDTGEWEEVNLPGQTVRTPEEEERLKREGGAYGKGQGESLLAFDKVNSDTGAALGELNILESHPGIDNSTGLLDGMASMNNIAVTPEGRDFLSRVDKVVNGSFLTAFNSLRGGGQITEAEGQKAQGALQRLQNYTLSPKDWLQALNEYKAEVSRLHKIAARRASMPPEQARQDALKAAESGPTPTNIHVSPGTSAAQGQPTAPQADGKTNYKTKYGLD</sequence>
<feature type="compositionally biased region" description="Polar residues" evidence="1">
    <location>
        <begin position="639"/>
        <end position="659"/>
    </location>
</feature>
<feature type="region of interest" description="Disordered" evidence="1">
    <location>
        <begin position="32"/>
        <end position="52"/>
    </location>
</feature>
<evidence type="ECO:0000313" key="3">
    <source>
        <dbReference type="Proteomes" id="UP000241764"/>
    </source>
</evidence>
<evidence type="ECO:0000256" key="1">
    <source>
        <dbReference type="SAM" id="MobiDB-lite"/>
    </source>
</evidence>
<organism evidence="2 3">
    <name type="scientific">Phyllobacterium sophorae</name>
    <dbReference type="NCBI Taxonomy" id="1520277"/>
    <lineage>
        <taxon>Bacteria</taxon>
        <taxon>Pseudomonadati</taxon>
        <taxon>Pseudomonadota</taxon>
        <taxon>Alphaproteobacteria</taxon>
        <taxon>Hyphomicrobiales</taxon>
        <taxon>Phyllobacteriaceae</taxon>
        <taxon>Phyllobacterium</taxon>
    </lineage>
</organism>